<accession>A0A918BWP8</accession>
<name>A0A918BWP8_9ACTN</name>
<dbReference type="SUPFAM" id="SSF54427">
    <property type="entry name" value="NTF2-like"/>
    <property type="match status" value="1"/>
</dbReference>
<dbReference type="InterPro" id="IPR032710">
    <property type="entry name" value="NTF2-like_dom_sf"/>
</dbReference>
<protein>
    <recommendedName>
        <fullName evidence="3">Nuclear transport factor 2 family protein</fullName>
    </recommendedName>
</protein>
<dbReference type="EMBL" id="BMTU01000010">
    <property type="protein sequence ID" value="GGQ94372.1"/>
    <property type="molecule type" value="Genomic_DNA"/>
</dbReference>
<dbReference type="Gene3D" id="3.10.450.50">
    <property type="match status" value="1"/>
</dbReference>
<evidence type="ECO:0000313" key="2">
    <source>
        <dbReference type="Proteomes" id="UP000656732"/>
    </source>
</evidence>
<evidence type="ECO:0008006" key="3">
    <source>
        <dbReference type="Google" id="ProtNLM"/>
    </source>
</evidence>
<keyword evidence="2" id="KW-1185">Reference proteome</keyword>
<dbReference type="AlphaFoldDB" id="A0A918BWP8"/>
<reference evidence="1" key="1">
    <citation type="journal article" date="2014" name="Int. J. Syst. Evol. Microbiol.">
        <title>Complete genome sequence of Corynebacterium casei LMG S-19264T (=DSM 44701T), isolated from a smear-ripened cheese.</title>
        <authorList>
            <consortium name="US DOE Joint Genome Institute (JGI-PGF)"/>
            <person name="Walter F."/>
            <person name="Albersmeier A."/>
            <person name="Kalinowski J."/>
            <person name="Ruckert C."/>
        </authorList>
    </citation>
    <scope>NUCLEOTIDE SEQUENCE</scope>
    <source>
        <strain evidence="1">JCM 4403</strain>
    </source>
</reference>
<reference evidence="1" key="2">
    <citation type="submission" date="2020-09" db="EMBL/GenBank/DDBJ databases">
        <authorList>
            <person name="Sun Q."/>
            <person name="Ohkuma M."/>
        </authorList>
    </citation>
    <scope>NUCLEOTIDE SEQUENCE</scope>
    <source>
        <strain evidence="1">JCM 4403</strain>
    </source>
</reference>
<evidence type="ECO:0000313" key="1">
    <source>
        <dbReference type="EMBL" id="GGQ94372.1"/>
    </source>
</evidence>
<proteinExistence type="predicted"/>
<gene>
    <name evidence="1" type="ORF">GCM10010280_47330</name>
</gene>
<comment type="caution">
    <text evidence="1">The sequence shown here is derived from an EMBL/GenBank/DDBJ whole genome shotgun (WGS) entry which is preliminary data.</text>
</comment>
<dbReference type="Proteomes" id="UP000656732">
    <property type="component" value="Unassembled WGS sequence"/>
</dbReference>
<organism evidence="1 2">
    <name type="scientific">Streptomyces pilosus</name>
    <dbReference type="NCBI Taxonomy" id="28893"/>
    <lineage>
        <taxon>Bacteria</taxon>
        <taxon>Bacillati</taxon>
        <taxon>Actinomycetota</taxon>
        <taxon>Actinomycetes</taxon>
        <taxon>Kitasatosporales</taxon>
        <taxon>Streptomycetaceae</taxon>
        <taxon>Streptomyces</taxon>
    </lineage>
</organism>
<sequence>MDGTTLADMTIQTTRLSDPAVRAFVAAVNHHDREAFMALLAPGATMADDGTERDLAEWTDREIFSSHGHMDVDNESDGGRRLVARYRNDTYGEMRTRWSFTVDDDGRISRFETGQA</sequence>